<sequence>MTGSEFDPGRLSQVVVSALDLAAAETGPARPVDTRDVLLALARVDMGGDWQRLWLAFDSPEVIARFPVRDPAPEPAADWGPAVLTAGCTRALAAAVRLADVYDTGEVPVGLAAIALTGEPDSAAATAVTFGDRSRHPELLELLQEVAVQAVLNDLPDALRHAFAGSPVLRAGDGDRELDAVVGRLGGPDSLNRVDAVALVGAAVEVTGEPTLVTHLERMELTRDVVGEARRMAGDQPSASAADMIQRARDRFDTTEPTAAQLIVAATTRPVPAVRRTAWLLGLSAEEIAYEAADADTRQRPHDDKVSDYTMALTVLLVVLNVVTSVLVVTRAVQHGPWWLLLFVLLIWSGHPRLPNWWAFLVALLLYPPAGLPVAAPALAGALAELALARSERRTAFFRTGVRLTARQWRRHVRRRHPRASQAGTTWIRLLRMRRMGVPVEES</sequence>
<feature type="transmembrane region" description="Helical" evidence="1">
    <location>
        <begin position="357"/>
        <end position="384"/>
    </location>
</feature>
<organism evidence="2 3">
    <name type="scientific">Actinoplanes couchii</name>
    <dbReference type="NCBI Taxonomy" id="403638"/>
    <lineage>
        <taxon>Bacteria</taxon>
        <taxon>Bacillati</taxon>
        <taxon>Actinomycetota</taxon>
        <taxon>Actinomycetes</taxon>
        <taxon>Micromonosporales</taxon>
        <taxon>Micromonosporaceae</taxon>
        <taxon>Actinoplanes</taxon>
    </lineage>
</organism>
<name>A0ABQ3X809_9ACTN</name>
<keyword evidence="3" id="KW-1185">Reference proteome</keyword>
<evidence type="ECO:0000256" key="1">
    <source>
        <dbReference type="SAM" id="Phobius"/>
    </source>
</evidence>
<protein>
    <recommendedName>
        <fullName evidence="4">Clp domain protein</fullName>
    </recommendedName>
</protein>
<dbReference type="RefSeq" id="WP_203795746.1">
    <property type="nucleotide sequence ID" value="NZ_BAAAQE010000036.1"/>
</dbReference>
<feature type="transmembrane region" description="Helical" evidence="1">
    <location>
        <begin position="309"/>
        <end position="329"/>
    </location>
</feature>
<keyword evidence="1" id="KW-0812">Transmembrane</keyword>
<evidence type="ECO:0000313" key="2">
    <source>
        <dbReference type="EMBL" id="GID54653.1"/>
    </source>
</evidence>
<reference evidence="2 3" key="1">
    <citation type="submission" date="2021-01" db="EMBL/GenBank/DDBJ databases">
        <title>Whole genome shotgun sequence of Actinoplanes couchii NBRC 106145.</title>
        <authorList>
            <person name="Komaki H."/>
            <person name="Tamura T."/>
        </authorList>
    </citation>
    <scope>NUCLEOTIDE SEQUENCE [LARGE SCALE GENOMIC DNA]</scope>
    <source>
        <strain evidence="2 3">NBRC 106145</strain>
    </source>
</reference>
<keyword evidence="1" id="KW-1133">Transmembrane helix</keyword>
<dbReference type="EMBL" id="BOMG01000042">
    <property type="protein sequence ID" value="GID54653.1"/>
    <property type="molecule type" value="Genomic_DNA"/>
</dbReference>
<accession>A0ABQ3X809</accession>
<evidence type="ECO:0000313" key="3">
    <source>
        <dbReference type="Proteomes" id="UP000612282"/>
    </source>
</evidence>
<proteinExistence type="predicted"/>
<evidence type="ECO:0008006" key="4">
    <source>
        <dbReference type="Google" id="ProtNLM"/>
    </source>
</evidence>
<feature type="transmembrane region" description="Helical" evidence="1">
    <location>
        <begin position="336"/>
        <end position="351"/>
    </location>
</feature>
<gene>
    <name evidence="2" type="ORF">Aco03nite_030570</name>
</gene>
<dbReference type="Proteomes" id="UP000612282">
    <property type="component" value="Unassembled WGS sequence"/>
</dbReference>
<comment type="caution">
    <text evidence="2">The sequence shown here is derived from an EMBL/GenBank/DDBJ whole genome shotgun (WGS) entry which is preliminary data.</text>
</comment>
<keyword evidence="1" id="KW-0472">Membrane</keyword>